<sequence length="555" mass="59068">MTPTRRDLFVAAASLGVGSTTFHRALAAQAPDFVTTVTPDMVRAAEWVAGLELSDEQRRQVATGLTQAMRGTAALHRAKVGNDVPPALHFLPDPGRPPVGPRGTVAFTPPAADRPATDDDLAFLPLTKLAALLREKKVSSTDLTKLYLARLKKYDPALKCVVNLTEELALRQAAEADRELAAGTPRGLLHGVPWVAKDLIAYPGTKTTWGATPFREQTIDAKATVADRIERAGGVMVAKVTLGALAMGDRWFGGMTRNPWNVRQGSSGSSAGSASAVAAGCACYGIGSETWGSITSPSTRCGVTGLRPTFGRVSRHGCMALSWSMDKLGPLARSVEDCALILSVVHGHDGLDPTAVTHPFTWPAPRPLKEIRVGFFESTPDAVKQALTDLGVRLVPFRLPAGLPVAALSVILDVEASAAFDDLTRAGVTEGLNTWPATFRRGRFVPAVDYLRAQRVRTQLMKQMAAAMTDVDVYVGSPDNGLLTNLTGHPVVCLPNGLARGADGVEVPTSLTFTGRLWGEAELLAVAKAYQDATGHHLRRPDMTKVTAENAEPKK</sequence>
<dbReference type="PANTHER" id="PTHR11895">
    <property type="entry name" value="TRANSAMIDASE"/>
    <property type="match status" value="1"/>
</dbReference>
<keyword evidence="3" id="KW-0436">Ligase</keyword>
<dbReference type="InterPro" id="IPR023631">
    <property type="entry name" value="Amidase_dom"/>
</dbReference>
<reference evidence="3 4" key="1">
    <citation type="submission" date="2019-02" db="EMBL/GenBank/DDBJ databases">
        <title>Deep-cultivation of Planctomycetes and their phenomic and genomic characterization uncovers novel biology.</title>
        <authorList>
            <person name="Wiegand S."/>
            <person name="Jogler M."/>
            <person name="Boedeker C."/>
            <person name="Pinto D."/>
            <person name="Vollmers J."/>
            <person name="Rivas-Marin E."/>
            <person name="Kohn T."/>
            <person name="Peeters S.H."/>
            <person name="Heuer A."/>
            <person name="Rast P."/>
            <person name="Oberbeckmann S."/>
            <person name="Bunk B."/>
            <person name="Jeske O."/>
            <person name="Meyerdierks A."/>
            <person name="Storesund J.E."/>
            <person name="Kallscheuer N."/>
            <person name="Luecker S."/>
            <person name="Lage O.M."/>
            <person name="Pohl T."/>
            <person name="Merkel B.J."/>
            <person name="Hornburger P."/>
            <person name="Mueller R.-W."/>
            <person name="Bruemmer F."/>
            <person name="Labrenz M."/>
            <person name="Spormann A.M."/>
            <person name="Op den Camp H."/>
            <person name="Overmann J."/>
            <person name="Amann R."/>
            <person name="Jetten M.S.M."/>
            <person name="Mascher T."/>
            <person name="Medema M.H."/>
            <person name="Devos D.P."/>
            <person name="Kaster A.-K."/>
            <person name="Ovreas L."/>
            <person name="Rohde M."/>
            <person name="Galperin M.Y."/>
            <person name="Jogler C."/>
        </authorList>
    </citation>
    <scope>NUCLEOTIDE SEQUENCE [LARGE SCALE GENOMIC DNA]</scope>
    <source>
        <strain evidence="3 4">ETA_A1</strain>
    </source>
</reference>
<dbReference type="PANTHER" id="PTHR11895:SF73">
    <property type="entry name" value="AMIDASE FAMILY PROTEIN"/>
    <property type="match status" value="1"/>
</dbReference>
<dbReference type="GO" id="GO:0050567">
    <property type="term" value="F:glutaminyl-tRNA synthase (glutamine-hydrolyzing) activity"/>
    <property type="evidence" value="ECO:0007669"/>
    <property type="project" value="TreeGrafter"/>
</dbReference>
<evidence type="ECO:0000256" key="1">
    <source>
        <dbReference type="SAM" id="MobiDB-lite"/>
    </source>
</evidence>
<dbReference type="SUPFAM" id="SSF75304">
    <property type="entry name" value="Amidase signature (AS) enzymes"/>
    <property type="match status" value="1"/>
</dbReference>
<keyword evidence="4" id="KW-1185">Reference proteome</keyword>
<feature type="domain" description="Amidase" evidence="2">
    <location>
        <begin position="142"/>
        <end position="475"/>
    </location>
</feature>
<feature type="region of interest" description="Disordered" evidence="1">
    <location>
        <begin position="536"/>
        <end position="555"/>
    </location>
</feature>
<dbReference type="KEGG" id="uli:ETAA1_15830"/>
<dbReference type="RefSeq" id="WP_202920737.1">
    <property type="nucleotide sequence ID" value="NZ_CP036273.1"/>
</dbReference>
<organism evidence="3 4">
    <name type="scientific">Urbifossiella limnaea</name>
    <dbReference type="NCBI Taxonomy" id="2528023"/>
    <lineage>
        <taxon>Bacteria</taxon>
        <taxon>Pseudomonadati</taxon>
        <taxon>Planctomycetota</taxon>
        <taxon>Planctomycetia</taxon>
        <taxon>Gemmatales</taxon>
        <taxon>Gemmataceae</taxon>
        <taxon>Urbifossiella</taxon>
    </lineage>
</organism>
<dbReference type="Gene3D" id="3.90.1300.10">
    <property type="entry name" value="Amidase signature (AS) domain"/>
    <property type="match status" value="1"/>
</dbReference>
<dbReference type="EC" id="6.3.5.-" evidence="3"/>
<evidence type="ECO:0000259" key="2">
    <source>
        <dbReference type="Pfam" id="PF01425"/>
    </source>
</evidence>
<dbReference type="Pfam" id="PF01425">
    <property type="entry name" value="Amidase"/>
    <property type="match status" value="1"/>
</dbReference>
<gene>
    <name evidence="3" type="primary">gatA_1</name>
    <name evidence="3" type="ORF">ETAA1_15830</name>
</gene>
<evidence type="ECO:0000313" key="3">
    <source>
        <dbReference type="EMBL" id="QDU19653.1"/>
    </source>
</evidence>
<dbReference type="AlphaFoldDB" id="A0A517XQ71"/>
<keyword evidence="3" id="KW-0808">Transferase</keyword>
<protein>
    <submittedName>
        <fullName evidence="3">Glutamyl-tRNA(Gln) amidotransferase subunit A</fullName>
        <ecNumber evidence="3">6.3.5.-</ecNumber>
    </submittedName>
</protein>
<dbReference type="InterPro" id="IPR000120">
    <property type="entry name" value="Amidase"/>
</dbReference>
<dbReference type="Proteomes" id="UP000319576">
    <property type="component" value="Chromosome"/>
</dbReference>
<dbReference type="EMBL" id="CP036273">
    <property type="protein sequence ID" value="QDU19653.1"/>
    <property type="molecule type" value="Genomic_DNA"/>
</dbReference>
<proteinExistence type="predicted"/>
<accession>A0A517XQ71</accession>
<dbReference type="GO" id="GO:0016740">
    <property type="term" value="F:transferase activity"/>
    <property type="evidence" value="ECO:0007669"/>
    <property type="project" value="UniProtKB-KW"/>
</dbReference>
<dbReference type="InterPro" id="IPR036928">
    <property type="entry name" value="AS_sf"/>
</dbReference>
<name>A0A517XQ71_9BACT</name>
<evidence type="ECO:0000313" key="4">
    <source>
        <dbReference type="Proteomes" id="UP000319576"/>
    </source>
</evidence>